<organism evidence="2 3">
    <name type="scientific">Lysinibacillus irui</name>
    <dbReference type="NCBI Taxonomy" id="2998077"/>
    <lineage>
        <taxon>Bacteria</taxon>
        <taxon>Bacillati</taxon>
        <taxon>Bacillota</taxon>
        <taxon>Bacilli</taxon>
        <taxon>Bacillales</taxon>
        <taxon>Bacillaceae</taxon>
        <taxon>Lysinibacillus</taxon>
    </lineage>
</organism>
<feature type="transmembrane region" description="Helical" evidence="1">
    <location>
        <begin position="6"/>
        <end position="26"/>
    </location>
</feature>
<name>A0AAJ5UWV1_9BACI</name>
<protein>
    <submittedName>
        <fullName evidence="2">Uncharacterized protein</fullName>
    </submittedName>
</protein>
<accession>A0AAJ5UWV1</accession>
<keyword evidence="1" id="KW-0472">Membrane</keyword>
<sequence>MGLNSMYYCIAMLLIAITISMMIIAIRKGVSKLSVIMFGLIMVLLLSNSAVYVHKQLANPMIVPLVYDFYSDNDTHDFAIHYITNKSDYRKVEYLQAGDVTLWTTSTGDQRKGGYFYYSSDVVNETAHQFMRAAYFSANTTEIQKLLQTKKVYLVLNDGEKLATSLSLKWDDSNQRTVRSIRVSGSSNGEHSASFESPQDTQIDAVNIPACLKRHTKLLELRVNEVAYTEKDFPISVKKGQIVYVSFQTEDSGIDIHAKVSVSGSDAIWPVWIDKKAVLDIQKIKEERQRYDCDG</sequence>
<evidence type="ECO:0000256" key="1">
    <source>
        <dbReference type="SAM" id="Phobius"/>
    </source>
</evidence>
<keyword evidence="1" id="KW-0812">Transmembrane</keyword>
<proteinExistence type="predicted"/>
<feature type="transmembrane region" description="Helical" evidence="1">
    <location>
        <begin position="33"/>
        <end position="53"/>
    </location>
</feature>
<dbReference type="KEGG" id="liu:OU989_07600"/>
<gene>
    <name evidence="2" type="ORF">OU989_07600</name>
</gene>
<reference evidence="2" key="1">
    <citation type="submission" date="2022-11" db="EMBL/GenBank/DDBJ databases">
        <title>Lysinibacillus irui.</title>
        <authorList>
            <person name="Akintayo S.O."/>
        </authorList>
    </citation>
    <scope>NUCLEOTIDE SEQUENCE</scope>
    <source>
        <strain evidence="2">IRB4-01</strain>
    </source>
</reference>
<evidence type="ECO:0000313" key="2">
    <source>
        <dbReference type="EMBL" id="WDV08337.1"/>
    </source>
</evidence>
<keyword evidence="1" id="KW-1133">Transmembrane helix</keyword>
<evidence type="ECO:0000313" key="3">
    <source>
        <dbReference type="Proteomes" id="UP001219585"/>
    </source>
</evidence>
<dbReference type="EMBL" id="CP113527">
    <property type="protein sequence ID" value="WDV08337.1"/>
    <property type="molecule type" value="Genomic_DNA"/>
</dbReference>
<dbReference type="Proteomes" id="UP001219585">
    <property type="component" value="Chromosome"/>
</dbReference>
<dbReference type="RefSeq" id="WP_274796517.1">
    <property type="nucleotide sequence ID" value="NZ_CP113527.1"/>
</dbReference>
<dbReference type="AlphaFoldDB" id="A0AAJ5UWV1"/>